<dbReference type="PROSITE" id="PS51656">
    <property type="entry name" value="4FE4S"/>
    <property type="match status" value="1"/>
</dbReference>
<keyword evidence="7" id="KW-1278">Translocase</keyword>
<keyword evidence="3" id="KW-0004">4Fe-4S</keyword>
<dbReference type="InterPro" id="IPR017900">
    <property type="entry name" value="4Fe4S_Fe_S_CS"/>
</dbReference>
<evidence type="ECO:0000313" key="15">
    <source>
        <dbReference type="Proteomes" id="UP000199233"/>
    </source>
</evidence>
<evidence type="ECO:0000256" key="6">
    <source>
        <dbReference type="ARBA" id="ARBA00022737"/>
    </source>
</evidence>
<dbReference type="InterPro" id="IPR017896">
    <property type="entry name" value="4Fe4S_Fe-S-bd"/>
</dbReference>
<keyword evidence="4" id="KW-0997">Cell inner membrane</keyword>
<dbReference type="InterPro" id="IPR050294">
    <property type="entry name" value="RnfB_subfamily"/>
</dbReference>
<evidence type="ECO:0000256" key="11">
    <source>
        <dbReference type="ARBA" id="ARBA00023136"/>
    </source>
</evidence>
<dbReference type="GO" id="GO:0051539">
    <property type="term" value="F:4 iron, 4 sulfur cluster binding"/>
    <property type="evidence" value="ECO:0007669"/>
    <property type="project" value="UniProtKB-KW"/>
</dbReference>
<keyword evidence="11" id="KW-0472">Membrane</keyword>
<dbReference type="EMBL" id="FOFS01000013">
    <property type="protein sequence ID" value="SEQ98787.1"/>
    <property type="molecule type" value="Genomic_DNA"/>
</dbReference>
<evidence type="ECO:0000256" key="7">
    <source>
        <dbReference type="ARBA" id="ARBA00022967"/>
    </source>
</evidence>
<dbReference type="Pfam" id="PF04060">
    <property type="entry name" value="FeS"/>
    <property type="match status" value="1"/>
</dbReference>
<dbReference type="Pfam" id="PF14697">
    <property type="entry name" value="Fer4_21"/>
    <property type="match status" value="1"/>
</dbReference>
<evidence type="ECO:0000256" key="10">
    <source>
        <dbReference type="ARBA" id="ARBA00023014"/>
    </source>
</evidence>
<feature type="domain" description="4Fe-4S" evidence="13">
    <location>
        <begin position="2"/>
        <end position="61"/>
    </location>
</feature>
<evidence type="ECO:0000259" key="13">
    <source>
        <dbReference type="PROSITE" id="PS51656"/>
    </source>
</evidence>
<evidence type="ECO:0000256" key="9">
    <source>
        <dbReference type="ARBA" id="ARBA00023004"/>
    </source>
</evidence>
<dbReference type="InterPro" id="IPR010207">
    <property type="entry name" value="Elect_transpt_cplx_RnfB/RsxB"/>
</dbReference>
<evidence type="ECO:0000256" key="4">
    <source>
        <dbReference type="ARBA" id="ARBA00022519"/>
    </source>
</evidence>
<name>A0A1H9KIN2_9GAMM</name>
<keyword evidence="9" id="KW-0408">Iron</keyword>
<dbReference type="GO" id="GO:0009055">
    <property type="term" value="F:electron transfer activity"/>
    <property type="evidence" value="ECO:0007669"/>
    <property type="project" value="InterPro"/>
</dbReference>
<evidence type="ECO:0000259" key="12">
    <source>
        <dbReference type="PROSITE" id="PS51379"/>
    </source>
</evidence>
<keyword evidence="8" id="KW-0249">Electron transport</keyword>
<dbReference type="InterPro" id="IPR007202">
    <property type="entry name" value="4Fe-4S_dom"/>
</dbReference>
<dbReference type="PANTHER" id="PTHR42859">
    <property type="entry name" value="OXIDOREDUCTASE"/>
    <property type="match status" value="1"/>
</dbReference>
<keyword evidence="15" id="KW-1185">Reference proteome</keyword>
<dbReference type="PROSITE" id="PS51379">
    <property type="entry name" value="4FE4S_FER_2"/>
    <property type="match status" value="2"/>
</dbReference>
<evidence type="ECO:0000256" key="2">
    <source>
        <dbReference type="ARBA" id="ARBA00022475"/>
    </source>
</evidence>
<evidence type="ECO:0000313" key="14">
    <source>
        <dbReference type="EMBL" id="SEQ98787.1"/>
    </source>
</evidence>
<reference evidence="14 15" key="1">
    <citation type="submission" date="2016-10" db="EMBL/GenBank/DDBJ databases">
        <authorList>
            <person name="de Groot N.N."/>
        </authorList>
    </citation>
    <scope>NUCLEOTIDE SEQUENCE [LARGE SCALE GENOMIC DNA]</scope>
    <source>
        <strain evidence="14 15">DSM 25927</strain>
    </source>
</reference>
<dbReference type="GO" id="GO:0046872">
    <property type="term" value="F:metal ion binding"/>
    <property type="evidence" value="ECO:0007669"/>
    <property type="project" value="UniProtKB-KW"/>
</dbReference>
<gene>
    <name evidence="14" type="ORF">SAMN04488038_113123</name>
</gene>
<sequence>MSLPALIEQIDALLPQTQCTRCGYPACRPYAEAIASGQAEINQCPPGGEAGVQALASLLQREALPLNPVNGLAITRRLLARIDEAVCIGCTKCIQACPTDAILGAANLMHTVIAEECSGCELCIPPCPVDCISMVDVGEALPVEQTAPQYRQRYEARAARLQRWEDEARAEREARLRNLADPVARALAAAQAKRQNQSS</sequence>
<keyword evidence="10" id="KW-0411">Iron-sulfur</keyword>
<dbReference type="Gene3D" id="1.10.15.40">
    <property type="entry name" value="Electron transport complex subunit B, putative Fe-S cluster"/>
    <property type="match status" value="1"/>
</dbReference>
<dbReference type="AlphaFoldDB" id="A0A1H9KIN2"/>
<evidence type="ECO:0000256" key="8">
    <source>
        <dbReference type="ARBA" id="ARBA00022982"/>
    </source>
</evidence>
<evidence type="ECO:0000256" key="5">
    <source>
        <dbReference type="ARBA" id="ARBA00022723"/>
    </source>
</evidence>
<dbReference type="NCBIfam" id="TIGR01944">
    <property type="entry name" value="rnfB"/>
    <property type="match status" value="1"/>
</dbReference>
<dbReference type="Proteomes" id="UP000199233">
    <property type="component" value="Unassembled WGS sequence"/>
</dbReference>
<accession>A0A1H9KIN2</accession>
<evidence type="ECO:0000256" key="1">
    <source>
        <dbReference type="ARBA" id="ARBA00022448"/>
    </source>
</evidence>
<protein>
    <submittedName>
        <fullName evidence="14">Electron transport complex protein RnfB</fullName>
    </submittedName>
</protein>
<dbReference type="RefSeq" id="WP_245732581.1">
    <property type="nucleotide sequence ID" value="NZ_FOFS01000013.1"/>
</dbReference>
<dbReference type="SUPFAM" id="SSF54862">
    <property type="entry name" value="4Fe-4S ferredoxins"/>
    <property type="match status" value="1"/>
</dbReference>
<feature type="domain" description="4Fe-4S ferredoxin-type" evidence="12">
    <location>
        <begin position="108"/>
        <end position="137"/>
    </location>
</feature>
<dbReference type="PROSITE" id="PS00198">
    <property type="entry name" value="4FE4S_FER_1"/>
    <property type="match status" value="1"/>
</dbReference>
<evidence type="ECO:0000256" key="3">
    <source>
        <dbReference type="ARBA" id="ARBA00022485"/>
    </source>
</evidence>
<proteinExistence type="predicted"/>
<keyword evidence="1" id="KW-0813">Transport</keyword>
<dbReference type="Gene3D" id="3.30.70.20">
    <property type="match status" value="1"/>
</dbReference>
<keyword evidence="2" id="KW-1003">Cell membrane</keyword>
<dbReference type="STRING" id="489703.SAMN04488038_113123"/>
<dbReference type="PANTHER" id="PTHR42859:SF3">
    <property type="entry name" value="ION-TRANSLOCATING OXIDOREDUCTASE COMPLEX SUBUNIT B"/>
    <property type="match status" value="1"/>
</dbReference>
<organism evidence="14 15">
    <name type="scientific">Solimonas aquatica</name>
    <dbReference type="NCBI Taxonomy" id="489703"/>
    <lineage>
        <taxon>Bacteria</taxon>
        <taxon>Pseudomonadati</taxon>
        <taxon>Pseudomonadota</taxon>
        <taxon>Gammaproteobacteria</taxon>
        <taxon>Nevskiales</taxon>
        <taxon>Nevskiaceae</taxon>
        <taxon>Solimonas</taxon>
    </lineage>
</organism>
<keyword evidence="5" id="KW-0479">Metal-binding</keyword>
<feature type="domain" description="4Fe-4S ferredoxin-type" evidence="12">
    <location>
        <begin position="78"/>
        <end position="107"/>
    </location>
</feature>
<keyword evidence="6" id="KW-0677">Repeat</keyword>